<keyword evidence="3" id="KW-0732">Signal</keyword>
<feature type="domain" description="Sialate O-acetylesterase" evidence="5">
    <location>
        <begin position="642"/>
        <end position="864"/>
    </location>
</feature>
<evidence type="ECO:0000256" key="4">
    <source>
        <dbReference type="ARBA" id="ARBA00022801"/>
    </source>
</evidence>
<accession>A0A644XMN6</accession>
<dbReference type="InterPro" id="IPR036514">
    <property type="entry name" value="SGNH_hydro_sf"/>
</dbReference>
<keyword evidence="2" id="KW-0964">Secreted</keyword>
<reference evidence="7" key="1">
    <citation type="submission" date="2019-08" db="EMBL/GenBank/DDBJ databases">
        <authorList>
            <person name="Kucharzyk K."/>
            <person name="Murdoch R.W."/>
            <person name="Higgins S."/>
            <person name="Loffler F."/>
        </authorList>
    </citation>
    <scope>NUCLEOTIDE SEQUENCE</scope>
</reference>
<gene>
    <name evidence="7" type="ORF">SDC9_63645</name>
</gene>
<dbReference type="GO" id="GO:0016787">
    <property type="term" value="F:hydrolase activity"/>
    <property type="evidence" value="ECO:0007669"/>
    <property type="project" value="UniProtKB-KW"/>
</dbReference>
<comment type="subcellular location">
    <subcellularLocation>
        <location evidence="1">Secreted</location>
    </subcellularLocation>
</comment>
<evidence type="ECO:0000259" key="5">
    <source>
        <dbReference type="Pfam" id="PF03629"/>
    </source>
</evidence>
<dbReference type="InterPro" id="IPR052940">
    <property type="entry name" value="Carb_Esterase_6"/>
</dbReference>
<keyword evidence="4" id="KW-0378">Hydrolase</keyword>
<proteinExistence type="predicted"/>
<sequence length="950" mass="104378">MRKLFTSIVFVLLISFGLVAQTAVGTIVFSDDFEGSNLSGGTPTTTYTFLKQTISGTTPVDAKYNSGKMRVTTPKSSVTRNGVFGDLSVYAAPFASKLNESDADSVVWTFNMRTNRSYIAGFDDGSYGMATVLLADAADYASANGYAIICRGVSGTRSFCLAKFTNGLDADAKFTDIINGLPGDANTYPSIRVTYIKSSNTWKLYGRNDGTAFADPAQGAFTFSGSAVDDTYVNTSMSYFGFFLNSKSYSADTNMDVDNFMVRTYQNTDKRIVPTDDTYIYGNGGVNVMRGMEHLFYSYHSTSSVYQRVSYLKFDLTYLSPFIETAKLRLFTNGFPAGGDQDHIFDLYPVQLNSWSEDDITYDNLSERLGPEISSPVLASVVVPAGEALSARYIEFSGENLTKYLTDSLSAGKKYISFRLQERNSVKAGTSGVIVEFHSKENESGFSPDLLVKEKNMESLKASDIKVNGVSVINFSETSYRYVYKFPSSIGEIPVVSASSKYNDVSMNIIQATSLTGSEEERTAKVIISKDVDVLTYSIIFEMLPPPNDARLADILLNESSLEFFDKEKTDYVIYLPYTEVAVPQVRVDVNEPTAVANIVNATSIDSADPVVNRTTIINVTSGDGVNTKTYRVEFIRLPELDLVLAIGQSNMAGRAPYDAYAAPMDNVYLLTPAGGMEIAANPLNKYSNIRKDISIQKLGPSYACALNVQKHTGKPIAFVVNAQGGSALSTWYQPGKSNYDGTIKRAKEAQKFGKFRAIIWHQGEGDSSYPASYLTRLKIMVESFRSDLKEPDLFFVAGEIAYWRGGGTGSTVFNDSIRTISGRIQNSDWISAEGCTPLINESDPHFDAPSAILLGERYAEKLINKVFTTSSTGKINQTDSPTVLSRPQGMSIINKDKSLLFYLTDMIGHIRCHGKLDAFQSVDIQAEKGIYLLSFVQQDQNVTHKILVQ</sequence>
<dbReference type="SUPFAM" id="SSF52266">
    <property type="entry name" value="SGNH hydrolase"/>
    <property type="match status" value="1"/>
</dbReference>
<dbReference type="Gene3D" id="3.40.50.1110">
    <property type="entry name" value="SGNH hydrolase"/>
    <property type="match status" value="1"/>
</dbReference>
<dbReference type="InterPro" id="IPR005181">
    <property type="entry name" value="SASA"/>
</dbReference>
<dbReference type="EMBL" id="VSSQ01002763">
    <property type="protein sequence ID" value="MPM17257.1"/>
    <property type="molecule type" value="Genomic_DNA"/>
</dbReference>
<evidence type="ECO:0000256" key="1">
    <source>
        <dbReference type="ARBA" id="ARBA00004613"/>
    </source>
</evidence>
<dbReference type="PANTHER" id="PTHR31988">
    <property type="entry name" value="ESTERASE, PUTATIVE (DUF303)-RELATED"/>
    <property type="match status" value="1"/>
</dbReference>
<dbReference type="PANTHER" id="PTHR31988:SF19">
    <property type="entry name" value="9-O-ACETYL-N-ACETYLNEURAMINIC ACID DEACETYLASE-RELATED"/>
    <property type="match status" value="1"/>
</dbReference>
<organism evidence="7">
    <name type="scientific">bioreactor metagenome</name>
    <dbReference type="NCBI Taxonomy" id="1076179"/>
    <lineage>
        <taxon>unclassified sequences</taxon>
        <taxon>metagenomes</taxon>
        <taxon>ecological metagenomes</taxon>
    </lineage>
</organism>
<evidence type="ECO:0000313" key="7">
    <source>
        <dbReference type="EMBL" id="MPM17257.1"/>
    </source>
</evidence>
<evidence type="ECO:0000256" key="3">
    <source>
        <dbReference type="ARBA" id="ARBA00022729"/>
    </source>
</evidence>
<dbReference type="Pfam" id="PF24517">
    <property type="entry name" value="CBM96"/>
    <property type="match status" value="1"/>
</dbReference>
<name>A0A644XMN6_9ZZZZ</name>
<evidence type="ECO:0000256" key="2">
    <source>
        <dbReference type="ARBA" id="ARBA00022525"/>
    </source>
</evidence>
<dbReference type="GO" id="GO:0005576">
    <property type="term" value="C:extracellular region"/>
    <property type="evidence" value="ECO:0007669"/>
    <property type="project" value="UniProtKB-SubCell"/>
</dbReference>
<dbReference type="Pfam" id="PF03629">
    <property type="entry name" value="SASA"/>
    <property type="match status" value="1"/>
</dbReference>
<comment type="caution">
    <text evidence="7">The sequence shown here is derived from an EMBL/GenBank/DDBJ whole genome shotgun (WGS) entry which is preliminary data.</text>
</comment>
<dbReference type="AlphaFoldDB" id="A0A644XMN6"/>
<protein>
    <submittedName>
        <fullName evidence="7">Uncharacterized protein</fullName>
    </submittedName>
</protein>
<feature type="domain" description="Carbohydrate-binding module family 96" evidence="6">
    <location>
        <begin position="272"/>
        <end position="453"/>
    </location>
</feature>
<evidence type="ECO:0000259" key="6">
    <source>
        <dbReference type="Pfam" id="PF24517"/>
    </source>
</evidence>
<dbReference type="InterPro" id="IPR055372">
    <property type="entry name" value="CBM96"/>
</dbReference>